<dbReference type="OrthoDB" id="361536at2759"/>
<name>A0A0C2BW39_9BILA</name>
<protein>
    <submittedName>
        <fullName evidence="1">Uncharacterized protein</fullName>
    </submittedName>
</protein>
<evidence type="ECO:0000313" key="2">
    <source>
        <dbReference type="Proteomes" id="UP000054047"/>
    </source>
</evidence>
<reference evidence="1 2" key="1">
    <citation type="submission" date="2013-12" db="EMBL/GenBank/DDBJ databases">
        <title>Draft genome of the parsitic nematode Ancylostoma duodenale.</title>
        <authorList>
            <person name="Mitreva M."/>
        </authorList>
    </citation>
    <scope>NUCLEOTIDE SEQUENCE [LARGE SCALE GENOMIC DNA]</scope>
    <source>
        <strain evidence="1 2">Zhejiang</strain>
    </source>
</reference>
<organism evidence="1 2">
    <name type="scientific">Ancylostoma duodenale</name>
    <dbReference type="NCBI Taxonomy" id="51022"/>
    <lineage>
        <taxon>Eukaryota</taxon>
        <taxon>Metazoa</taxon>
        <taxon>Ecdysozoa</taxon>
        <taxon>Nematoda</taxon>
        <taxon>Chromadorea</taxon>
        <taxon>Rhabditida</taxon>
        <taxon>Rhabditina</taxon>
        <taxon>Rhabditomorpha</taxon>
        <taxon>Strongyloidea</taxon>
        <taxon>Ancylostomatidae</taxon>
        <taxon>Ancylostomatinae</taxon>
        <taxon>Ancylostoma</taxon>
    </lineage>
</organism>
<gene>
    <name evidence="1" type="ORF">ANCDUO_21756</name>
</gene>
<dbReference type="AlphaFoldDB" id="A0A0C2BW39"/>
<accession>A0A0C2BW39</accession>
<evidence type="ECO:0000313" key="1">
    <source>
        <dbReference type="EMBL" id="KIH48178.1"/>
    </source>
</evidence>
<dbReference type="EMBL" id="KN761861">
    <property type="protein sequence ID" value="KIH48178.1"/>
    <property type="molecule type" value="Genomic_DNA"/>
</dbReference>
<sequence length="134" mass="15006">MIRHYDIRLVSVTEYSGSKPSNQNIKIHFQGRSRDVGPSPSTLRAGSCHEVTTAGGTLKVRKLYFHWQPTIANYCYGDTMSTILFNDEKVAISQNPPRQLAYLYLFQSLRVNGNTSVVGFPMFPIVTDVLSGFS</sequence>
<keyword evidence="2" id="KW-1185">Reference proteome</keyword>
<dbReference type="Proteomes" id="UP000054047">
    <property type="component" value="Unassembled WGS sequence"/>
</dbReference>
<proteinExistence type="predicted"/>